<dbReference type="Proteomes" id="UP001196413">
    <property type="component" value="Unassembled WGS sequence"/>
</dbReference>
<comment type="caution">
    <text evidence="1">The sequence shown here is derived from an EMBL/GenBank/DDBJ whole genome shotgun (WGS) entry which is preliminary data.</text>
</comment>
<dbReference type="EMBL" id="JAHQIW010006877">
    <property type="protein sequence ID" value="KAJ1370936.1"/>
    <property type="molecule type" value="Genomic_DNA"/>
</dbReference>
<keyword evidence="2" id="KW-1185">Reference proteome</keyword>
<reference evidence="1" key="1">
    <citation type="submission" date="2021-06" db="EMBL/GenBank/DDBJ databases">
        <title>Parelaphostrongylus tenuis whole genome reference sequence.</title>
        <authorList>
            <person name="Garwood T.J."/>
            <person name="Larsen P.A."/>
            <person name="Fountain-Jones N.M."/>
            <person name="Garbe J.R."/>
            <person name="Macchietto M.G."/>
            <person name="Kania S.A."/>
            <person name="Gerhold R.W."/>
            <person name="Richards J.E."/>
            <person name="Wolf T.M."/>
        </authorList>
    </citation>
    <scope>NUCLEOTIDE SEQUENCE</scope>
    <source>
        <strain evidence="1">MNPRO001-30</strain>
        <tissue evidence="1">Meninges</tissue>
    </source>
</reference>
<gene>
    <name evidence="1" type="ORF">KIN20_032764</name>
</gene>
<accession>A0AAD5R7F5</accession>
<evidence type="ECO:0000313" key="2">
    <source>
        <dbReference type="Proteomes" id="UP001196413"/>
    </source>
</evidence>
<organism evidence="1 2">
    <name type="scientific">Parelaphostrongylus tenuis</name>
    <name type="common">Meningeal worm</name>
    <dbReference type="NCBI Taxonomy" id="148309"/>
    <lineage>
        <taxon>Eukaryota</taxon>
        <taxon>Metazoa</taxon>
        <taxon>Ecdysozoa</taxon>
        <taxon>Nematoda</taxon>
        <taxon>Chromadorea</taxon>
        <taxon>Rhabditida</taxon>
        <taxon>Rhabditina</taxon>
        <taxon>Rhabditomorpha</taxon>
        <taxon>Strongyloidea</taxon>
        <taxon>Metastrongylidae</taxon>
        <taxon>Parelaphostrongylus</taxon>
    </lineage>
</organism>
<dbReference type="AlphaFoldDB" id="A0AAD5R7F5"/>
<name>A0AAD5R7F5_PARTN</name>
<sequence length="103" mass="12367">MSSKRKMLLQDVQQDMMQYVPSEATTYVTPEEIPTQPYQLQYLNFLEEDKMRTEVIDKSKMRLIYQERMTMSIHLPNHSPRLHPTTNVPAYMCRVRLKRDCDQ</sequence>
<proteinExistence type="predicted"/>
<protein>
    <submittedName>
        <fullName evidence="1">Uncharacterized protein</fullName>
    </submittedName>
</protein>
<evidence type="ECO:0000313" key="1">
    <source>
        <dbReference type="EMBL" id="KAJ1370936.1"/>
    </source>
</evidence>